<evidence type="ECO:0000313" key="4">
    <source>
        <dbReference type="EnsemblMetazoa" id="CLYHEMP021747.1"/>
    </source>
</evidence>
<dbReference type="EnsemblMetazoa" id="CLYHEMT021747.1">
    <property type="protein sequence ID" value="CLYHEMP021747.1"/>
    <property type="gene ID" value="CLYHEMG021747"/>
</dbReference>
<dbReference type="PANTHER" id="PTHR45686">
    <property type="entry name" value="ADP-RIBOSYLATION FACTOR GTPASE ACTIVATING PROTEIN 3, ISOFORM H-RELATED"/>
    <property type="match status" value="1"/>
</dbReference>
<dbReference type="RefSeq" id="XP_066920146.1">
    <property type="nucleotide sequence ID" value="XM_067064045.1"/>
</dbReference>
<keyword evidence="1" id="KW-0479">Metal-binding</keyword>
<keyword evidence="5" id="KW-1185">Reference proteome</keyword>
<dbReference type="Proteomes" id="UP000594262">
    <property type="component" value="Unplaced"/>
</dbReference>
<feature type="compositionally biased region" description="Low complexity" evidence="3">
    <location>
        <begin position="330"/>
        <end position="350"/>
    </location>
</feature>
<dbReference type="Gene3D" id="1.10.220.150">
    <property type="entry name" value="Arf GTPase activating protein"/>
    <property type="match status" value="1"/>
</dbReference>
<organism evidence="4 5">
    <name type="scientific">Clytia hemisphaerica</name>
    <dbReference type="NCBI Taxonomy" id="252671"/>
    <lineage>
        <taxon>Eukaryota</taxon>
        <taxon>Metazoa</taxon>
        <taxon>Cnidaria</taxon>
        <taxon>Hydrozoa</taxon>
        <taxon>Hydroidolina</taxon>
        <taxon>Leptothecata</taxon>
        <taxon>Obeliida</taxon>
        <taxon>Clytiidae</taxon>
        <taxon>Clytia</taxon>
    </lineage>
</organism>
<sequence>MQCGGNAKANAFFRQHNLTTSDAGVKYKSRVASMYRDKLSQLAQKAMKEYGTSTLNIDTHAHGPTTPEQKEIDFFQDIETTYTAVPASDSPSIAAKNAKNSAADPNLDVGHMSTSPPKKEVRQSTIGGRKPAPKKKGGLGAKKGGLGATRTKANFSAIETEAQEMDKMKEQTSIATATPTFDEMSDKKSPSTPEDVPLSSSLMYKSSSMKREEEKLKNSDPKKAAQLERLGMGFGNRTNISHSMADSMQSVEQVRPDNETRKKDYYRSNSPTGDGFFDSFDRYGSDNSRSLTEEPPSYDNRFSSKSGGWGLEDMSNSNKTYKSEREDSYSSRSRSSKPSSTSTYSETPSDADFQKKYSGAKGISSDQLFGTGSSDSTNDRLNQYSGSQAISSADLFGDGRSNGASGRTVDYQNLKDSVSNVTGKLSSMASGVIGSLQTRYSGSGNY</sequence>
<name>A0A7M5XDE9_9CNID</name>
<dbReference type="GO" id="GO:0046872">
    <property type="term" value="F:metal ion binding"/>
    <property type="evidence" value="ECO:0007669"/>
    <property type="project" value="UniProtKB-KW"/>
</dbReference>
<dbReference type="AlphaFoldDB" id="A0A7M5XDE9"/>
<feature type="compositionally biased region" description="Polar residues" evidence="3">
    <location>
        <begin position="236"/>
        <end position="252"/>
    </location>
</feature>
<feature type="compositionally biased region" description="Low complexity" evidence="3">
    <location>
        <begin position="198"/>
        <end position="207"/>
    </location>
</feature>
<dbReference type="GO" id="GO:0000139">
    <property type="term" value="C:Golgi membrane"/>
    <property type="evidence" value="ECO:0007669"/>
    <property type="project" value="GOC"/>
</dbReference>
<protein>
    <submittedName>
        <fullName evidence="4">Uncharacterized protein</fullName>
    </submittedName>
</protein>
<dbReference type="GeneID" id="136807466"/>
<feature type="compositionally biased region" description="Basic and acidic residues" evidence="3">
    <location>
        <begin position="254"/>
        <end position="266"/>
    </location>
</feature>
<feature type="compositionally biased region" description="Low complexity" evidence="3">
    <location>
        <begin position="92"/>
        <end position="103"/>
    </location>
</feature>
<dbReference type="GO" id="GO:0048205">
    <property type="term" value="P:COPI coating of Golgi vesicle"/>
    <property type="evidence" value="ECO:0007669"/>
    <property type="project" value="TreeGrafter"/>
</dbReference>
<dbReference type="PANTHER" id="PTHR45686:SF4">
    <property type="entry name" value="ADP-RIBOSYLATION FACTOR GTPASE ACTIVATING PROTEIN 3, ISOFORM H"/>
    <property type="match status" value="1"/>
</dbReference>
<reference evidence="4" key="1">
    <citation type="submission" date="2021-01" db="UniProtKB">
        <authorList>
            <consortium name="EnsemblMetazoa"/>
        </authorList>
    </citation>
    <scope>IDENTIFICATION</scope>
</reference>
<evidence type="ECO:0000256" key="2">
    <source>
        <dbReference type="ARBA" id="ARBA00022833"/>
    </source>
</evidence>
<dbReference type="OrthoDB" id="983479at2759"/>
<feature type="region of interest" description="Disordered" evidence="3">
    <location>
        <begin position="91"/>
        <end position="385"/>
    </location>
</feature>
<feature type="compositionally biased region" description="Basic and acidic residues" evidence="3">
    <location>
        <begin position="209"/>
        <end position="226"/>
    </location>
</feature>
<accession>A0A7M5XDE9</accession>
<dbReference type="InterPro" id="IPR038508">
    <property type="entry name" value="ArfGAP_dom_sf"/>
</dbReference>
<feature type="compositionally biased region" description="Polar residues" evidence="3">
    <location>
        <begin position="364"/>
        <end position="385"/>
    </location>
</feature>
<evidence type="ECO:0000256" key="1">
    <source>
        <dbReference type="ARBA" id="ARBA00022723"/>
    </source>
</evidence>
<keyword evidence="2" id="KW-0862">Zinc</keyword>
<proteinExistence type="predicted"/>
<evidence type="ECO:0000256" key="3">
    <source>
        <dbReference type="SAM" id="MobiDB-lite"/>
    </source>
</evidence>
<feature type="compositionally biased region" description="Gly residues" evidence="3">
    <location>
        <begin position="138"/>
        <end position="147"/>
    </location>
</feature>
<evidence type="ECO:0000313" key="5">
    <source>
        <dbReference type="Proteomes" id="UP000594262"/>
    </source>
</evidence>